<evidence type="ECO:0000313" key="2">
    <source>
        <dbReference type="Proteomes" id="UP001231362"/>
    </source>
</evidence>
<sequence length="77" mass="9146">MNKTKRIINDWDPMNLLSHAPDDEYEDEIILINDFLAQTSDVNQLAYEIKFIFIRMFGNDFKKSYDDCLEIAKQLLN</sequence>
<organism evidence="1 2">
    <name type="scientific">Anoxybacillus andreesenii</name>
    <dbReference type="NCBI Taxonomy" id="1325932"/>
    <lineage>
        <taxon>Bacteria</taxon>
        <taxon>Bacillati</taxon>
        <taxon>Bacillota</taxon>
        <taxon>Bacilli</taxon>
        <taxon>Bacillales</taxon>
        <taxon>Anoxybacillaceae</taxon>
        <taxon>Anoxybacillus</taxon>
    </lineage>
</organism>
<protein>
    <recommendedName>
        <fullName evidence="3">DUF1871 domain-containing protein</fullName>
    </recommendedName>
</protein>
<dbReference type="InterPro" id="IPR015053">
    <property type="entry name" value="DUF1871"/>
</dbReference>
<dbReference type="SUPFAM" id="SSF116922">
    <property type="entry name" value="YugE-like"/>
    <property type="match status" value="1"/>
</dbReference>
<dbReference type="Proteomes" id="UP001231362">
    <property type="component" value="Unassembled WGS sequence"/>
</dbReference>
<proteinExistence type="predicted"/>
<reference evidence="1 2" key="1">
    <citation type="submission" date="2023-07" db="EMBL/GenBank/DDBJ databases">
        <title>Genomic Encyclopedia of Type Strains, Phase IV (KMG-IV): sequencing the most valuable type-strain genomes for metagenomic binning, comparative biology and taxonomic classification.</title>
        <authorList>
            <person name="Goeker M."/>
        </authorList>
    </citation>
    <scope>NUCLEOTIDE SEQUENCE [LARGE SCALE GENOMIC DNA]</scope>
    <source>
        <strain evidence="1 2">DSM 23948</strain>
    </source>
</reference>
<keyword evidence="2" id="KW-1185">Reference proteome</keyword>
<dbReference type="RefSeq" id="WP_307150981.1">
    <property type="nucleotide sequence ID" value="NZ_JAUSTU010000012.1"/>
</dbReference>
<evidence type="ECO:0000313" key="1">
    <source>
        <dbReference type="EMBL" id="MDQ0156476.1"/>
    </source>
</evidence>
<name>A0ABT9V6A0_9BACL</name>
<dbReference type="InterPro" id="IPR023162">
    <property type="entry name" value="Apc36109-like_dom_sf"/>
</dbReference>
<evidence type="ECO:0008006" key="3">
    <source>
        <dbReference type="Google" id="ProtNLM"/>
    </source>
</evidence>
<dbReference type="EMBL" id="JAUSTU010000012">
    <property type="protein sequence ID" value="MDQ0156476.1"/>
    <property type="molecule type" value="Genomic_DNA"/>
</dbReference>
<comment type="caution">
    <text evidence="1">The sequence shown here is derived from an EMBL/GenBank/DDBJ whole genome shotgun (WGS) entry which is preliminary data.</text>
</comment>
<gene>
    <name evidence="1" type="ORF">J2S07_002796</name>
</gene>
<dbReference type="Pfam" id="PF08958">
    <property type="entry name" value="DUF1871"/>
    <property type="match status" value="1"/>
</dbReference>
<dbReference type="Gene3D" id="1.10.340.20">
    <property type="entry name" value="Apc36109-like domain"/>
    <property type="match status" value="1"/>
</dbReference>
<accession>A0ABT9V6A0</accession>